<protein>
    <submittedName>
        <fullName evidence="1">Uncharacterized protein</fullName>
    </submittedName>
</protein>
<sequence length="43" mass="4673">MPAGGVLYGDDHIEFVRDAYRSENVVGSVSMDSTRNLTAQEGK</sequence>
<organism evidence="1">
    <name type="scientific">bioreactor metagenome</name>
    <dbReference type="NCBI Taxonomy" id="1076179"/>
    <lineage>
        <taxon>unclassified sequences</taxon>
        <taxon>metagenomes</taxon>
        <taxon>ecological metagenomes</taxon>
    </lineage>
</organism>
<name>A0A645GRV5_9ZZZZ</name>
<proteinExistence type="predicted"/>
<gene>
    <name evidence="1" type="ORF">SDC9_176448</name>
</gene>
<reference evidence="1" key="1">
    <citation type="submission" date="2019-08" db="EMBL/GenBank/DDBJ databases">
        <authorList>
            <person name="Kucharzyk K."/>
            <person name="Murdoch R.W."/>
            <person name="Higgins S."/>
            <person name="Loffler F."/>
        </authorList>
    </citation>
    <scope>NUCLEOTIDE SEQUENCE</scope>
</reference>
<accession>A0A645GRV5</accession>
<comment type="caution">
    <text evidence="1">The sequence shown here is derived from an EMBL/GenBank/DDBJ whole genome shotgun (WGS) entry which is preliminary data.</text>
</comment>
<evidence type="ECO:0000313" key="1">
    <source>
        <dbReference type="EMBL" id="MPN29000.1"/>
    </source>
</evidence>
<dbReference type="EMBL" id="VSSQ01079491">
    <property type="protein sequence ID" value="MPN29000.1"/>
    <property type="molecule type" value="Genomic_DNA"/>
</dbReference>
<dbReference type="AlphaFoldDB" id="A0A645GRV5"/>